<evidence type="ECO:0000256" key="6">
    <source>
        <dbReference type="ARBA" id="ARBA00022847"/>
    </source>
</evidence>
<dbReference type="PANTHER" id="PTHR48086">
    <property type="entry name" value="SODIUM/PROLINE SYMPORTER-RELATED"/>
    <property type="match status" value="1"/>
</dbReference>
<evidence type="ECO:0008006" key="16">
    <source>
        <dbReference type="Google" id="ProtNLM"/>
    </source>
</evidence>
<evidence type="ECO:0000256" key="1">
    <source>
        <dbReference type="ARBA" id="ARBA00004651"/>
    </source>
</evidence>
<evidence type="ECO:0000256" key="12">
    <source>
        <dbReference type="ARBA" id="ARBA00033708"/>
    </source>
</evidence>
<evidence type="ECO:0000256" key="8">
    <source>
        <dbReference type="ARBA" id="ARBA00023053"/>
    </source>
</evidence>
<accession>A0A6J4LEE8</accession>
<dbReference type="GO" id="GO:0015293">
    <property type="term" value="F:symporter activity"/>
    <property type="evidence" value="ECO:0007669"/>
    <property type="project" value="UniProtKB-KW"/>
</dbReference>
<feature type="transmembrane region" description="Helical" evidence="14">
    <location>
        <begin position="318"/>
        <end position="337"/>
    </location>
</feature>
<evidence type="ECO:0000256" key="11">
    <source>
        <dbReference type="ARBA" id="ARBA00023201"/>
    </source>
</evidence>
<dbReference type="CDD" id="cd10322">
    <property type="entry name" value="SLC5sbd"/>
    <property type="match status" value="1"/>
</dbReference>
<dbReference type="EMBL" id="CADCUI010000008">
    <property type="protein sequence ID" value="CAA9330986.1"/>
    <property type="molecule type" value="Genomic_DNA"/>
</dbReference>
<dbReference type="Gene3D" id="1.20.1730.10">
    <property type="entry name" value="Sodium/glucose cotransporter"/>
    <property type="match status" value="1"/>
</dbReference>
<feature type="transmembrane region" description="Helical" evidence="14">
    <location>
        <begin position="366"/>
        <end position="387"/>
    </location>
</feature>
<evidence type="ECO:0000256" key="4">
    <source>
        <dbReference type="ARBA" id="ARBA00022475"/>
    </source>
</evidence>
<keyword evidence="3" id="KW-0813">Transport</keyword>
<evidence type="ECO:0000256" key="14">
    <source>
        <dbReference type="SAM" id="Phobius"/>
    </source>
</evidence>
<dbReference type="AlphaFoldDB" id="A0A6J4LEE8"/>
<feature type="transmembrane region" description="Helical" evidence="14">
    <location>
        <begin position="113"/>
        <end position="139"/>
    </location>
</feature>
<keyword evidence="11" id="KW-0739">Sodium transport</keyword>
<keyword evidence="9" id="KW-0406">Ion transport</keyword>
<feature type="transmembrane region" description="Helical" evidence="14">
    <location>
        <begin position="454"/>
        <end position="472"/>
    </location>
</feature>
<keyword evidence="5 14" id="KW-0812">Transmembrane</keyword>
<keyword evidence="6" id="KW-0769">Symport</keyword>
<feature type="transmembrane region" description="Helical" evidence="14">
    <location>
        <begin position="232"/>
        <end position="254"/>
    </location>
</feature>
<reference evidence="15" key="1">
    <citation type="submission" date="2020-02" db="EMBL/GenBank/DDBJ databases">
        <authorList>
            <person name="Meier V. D."/>
        </authorList>
    </citation>
    <scope>NUCLEOTIDE SEQUENCE</scope>
    <source>
        <strain evidence="15">AVDCRST_MAG34</strain>
    </source>
</reference>
<dbReference type="InterPro" id="IPR050277">
    <property type="entry name" value="Sodium:Solute_Symporter"/>
</dbReference>
<dbReference type="PROSITE" id="PS50283">
    <property type="entry name" value="NA_SOLUT_SYMP_3"/>
    <property type="match status" value="1"/>
</dbReference>
<keyword evidence="8" id="KW-0915">Sodium</keyword>
<feature type="transmembrane region" description="Helical" evidence="14">
    <location>
        <begin position="6"/>
        <end position="24"/>
    </location>
</feature>
<dbReference type="InterPro" id="IPR001734">
    <property type="entry name" value="Na/solute_symporter"/>
</dbReference>
<evidence type="ECO:0000256" key="9">
    <source>
        <dbReference type="ARBA" id="ARBA00023065"/>
    </source>
</evidence>
<evidence type="ECO:0000256" key="5">
    <source>
        <dbReference type="ARBA" id="ARBA00022692"/>
    </source>
</evidence>
<evidence type="ECO:0000313" key="15">
    <source>
        <dbReference type="EMBL" id="CAA9330986.1"/>
    </source>
</evidence>
<comment type="similarity">
    <text evidence="2 13">Belongs to the sodium:solute symporter (SSF) (TC 2.A.21) family.</text>
</comment>
<feature type="transmembrane region" description="Helical" evidence="14">
    <location>
        <begin position="159"/>
        <end position="178"/>
    </location>
</feature>
<dbReference type="PROSITE" id="PS00457">
    <property type="entry name" value="NA_SOLUT_SYMP_2"/>
    <property type="match status" value="1"/>
</dbReference>
<organism evidence="15">
    <name type="scientific">uncultured Nocardioidaceae bacterium</name>
    <dbReference type="NCBI Taxonomy" id="253824"/>
    <lineage>
        <taxon>Bacteria</taxon>
        <taxon>Bacillati</taxon>
        <taxon>Actinomycetota</taxon>
        <taxon>Actinomycetes</taxon>
        <taxon>Propionibacteriales</taxon>
        <taxon>Nocardioidaceae</taxon>
        <taxon>environmental samples</taxon>
    </lineage>
</organism>
<sequence length="506" mass="54887">MGQETTIVVGMNVLFFALIIFILYRSYQKEHTFTEYAVGGRSFGPWYIAMSYVNSWFPGTMFISFLGLGVAAGVVGLYVLSYSLIGVTTMYYMATRAWNWGQAFNLRTQPDMLGLRFGSPTVKVLASVIGVVSLFPWVILSMQSLGVLFDFMTYQQLGTTASLILGVGVIVVRQYWTVRMGMRGLVITDLFQGFVAYIVCSVMIVVLMSVFFDGLTAIRSLNESMWRLPGDGGTYGIWYFSAITFTGIVGSLCWPTSYQRIYTASSVRNVKLGTLLAMPIIGVFATLLLFVSFSMATLPDVAASPQNGWFITAIDAGGPWLLGLACMIVFAAAMGWIDGCIQVSGTQLSNDIIGNFKELSDKQLTAIAKASMVGFLVLGAVVAYVAYDEPKLVNLAIISYQGVVQLAVPLFGGLFWRRGTREGAIVGMIVGFVLALILTAIYPDNIPGLGGLTAGMPALAVNLLLFLGLSVLRPQSAEERARVDELFLKGERSLRKVPAAPSGALQ</sequence>
<dbReference type="InterPro" id="IPR038377">
    <property type="entry name" value="Na/Glc_symporter_sf"/>
</dbReference>
<keyword evidence="4" id="KW-1003">Cell membrane</keyword>
<evidence type="ECO:0000256" key="3">
    <source>
        <dbReference type="ARBA" id="ARBA00022448"/>
    </source>
</evidence>
<evidence type="ECO:0000256" key="13">
    <source>
        <dbReference type="RuleBase" id="RU362091"/>
    </source>
</evidence>
<feature type="transmembrane region" description="Helical" evidence="14">
    <location>
        <begin position="275"/>
        <end position="298"/>
    </location>
</feature>
<evidence type="ECO:0000256" key="7">
    <source>
        <dbReference type="ARBA" id="ARBA00022989"/>
    </source>
</evidence>
<name>A0A6J4LEE8_9ACTN</name>
<dbReference type="GO" id="GO:0006814">
    <property type="term" value="P:sodium ion transport"/>
    <property type="evidence" value="ECO:0007669"/>
    <property type="project" value="UniProtKB-KW"/>
</dbReference>
<proteinExistence type="inferred from homology"/>
<feature type="transmembrane region" description="Helical" evidence="14">
    <location>
        <begin position="63"/>
        <end position="92"/>
    </location>
</feature>
<comment type="catalytic activity">
    <reaction evidence="12">
        <text>L-proline(in) + Na(+)(in) = L-proline(out) + Na(+)(out)</text>
        <dbReference type="Rhea" id="RHEA:28967"/>
        <dbReference type="ChEBI" id="CHEBI:29101"/>
        <dbReference type="ChEBI" id="CHEBI:60039"/>
    </reaction>
</comment>
<dbReference type="GO" id="GO:0046942">
    <property type="term" value="P:carboxylic acid transport"/>
    <property type="evidence" value="ECO:0007669"/>
    <property type="project" value="UniProtKB-ARBA"/>
</dbReference>
<dbReference type="GO" id="GO:0005886">
    <property type="term" value="C:plasma membrane"/>
    <property type="evidence" value="ECO:0007669"/>
    <property type="project" value="UniProtKB-SubCell"/>
</dbReference>
<keyword evidence="7 14" id="KW-1133">Transmembrane helix</keyword>
<feature type="transmembrane region" description="Helical" evidence="14">
    <location>
        <begin position="393"/>
        <end position="416"/>
    </location>
</feature>
<dbReference type="Pfam" id="PF00474">
    <property type="entry name" value="SSF"/>
    <property type="match status" value="1"/>
</dbReference>
<feature type="transmembrane region" description="Helical" evidence="14">
    <location>
        <begin position="190"/>
        <end position="212"/>
    </location>
</feature>
<evidence type="ECO:0000256" key="10">
    <source>
        <dbReference type="ARBA" id="ARBA00023136"/>
    </source>
</evidence>
<comment type="subcellular location">
    <subcellularLocation>
        <location evidence="1">Cell membrane</location>
        <topology evidence="1">Multi-pass membrane protein</topology>
    </subcellularLocation>
</comment>
<protein>
    <recommendedName>
        <fullName evidence="16">Na+/solute symporter</fullName>
    </recommendedName>
</protein>
<gene>
    <name evidence="15" type="ORF">AVDCRST_MAG34-465</name>
</gene>
<feature type="transmembrane region" description="Helical" evidence="14">
    <location>
        <begin position="423"/>
        <end position="442"/>
    </location>
</feature>
<evidence type="ECO:0000256" key="2">
    <source>
        <dbReference type="ARBA" id="ARBA00006434"/>
    </source>
</evidence>
<dbReference type="PANTHER" id="PTHR48086:SF3">
    <property type="entry name" value="SODIUM_PROLINE SYMPORTER"/>
    <property type="match status" value="1"/>
</dbReference>
<keyword evidence="10 14" id="KW-0472">Membrane</keyword>
<dbReference type="InterPro" id="IPR018212">
    <property type="entry name" value="Na/solute_symporter_CS"/>
</dbReference>